<protein>
    <recommendedName>
        <fullName evidence="3">Right-handed parallel beta-helix repeat-containing protein</fullName>
    </recommendedName>
</protein>
<proteinExistence type="predicted"/>
<gene>
    <name evidence="1" type="ORF">G6N77_03350</name>
</gene>
<accession>A0ABX0D6J1</accession>
<dbReference type="Proteomes" id="UP000479226">
    <property type="component" value="Unassembled WGS sequence"/>
</dbReference>
<dbReference type="EMBL" id="JAAKZI010000003">
    <property type="protein sequence ID" value="NGN82499.1"/>
    <property type="molecule type" value="Genomic_DNA"/>
</dbReference>
<comment type="caution">
    <text evidence="1">The sequence shown here is derived from an EMBL/GenBank/DDBJ whole genome shotgun (WGS) entry which is preliminary data.</text>
</comment>
<evidence type="ECO:0000313" key="2">
    <source>
        <dbReference type="Proteomes" id="UP000479226"/>
    </source>
</evidence>
<name>A0ABX0D6J1_9MICC</name>
<evidence type="ECO:0000313" key="1">
    <source>
        <dbReference type="EMBL" id="NGN82499.1"/>
    </source>
</evidence>
<dbReference type="RefSeq" id="WP_165180590.1">
    <property type="nucleotide sequence ID" value="NZ_JAAKZI010000003.1"/>
</dbReference>
<organism evidence="1 2">
    <name type="scientific">Arthrobacter silviterrae</name>
    <dbReference type="NCBI Taxonomy" id="2026658"/>
    <lineage>
        <taxon>Bacteria</taxon>
        <taxon>Bacillati</taxon>
        <taxon>Actinomycetota</taxon>
        <taxon>Actinomycetes</taxon>
        <taxon>Micrococcales</taxon>
        <taxon>Micrococcaceae</taxon>
        <taxon>Arthrobacter</taxon>
    </lineage>
</organism>
<keyword evidence="2" id="KW-1185">Reference proteome</keyword>
<evidence type="ECO:0008006" key="3">
    <source>
        <dbReference type="Google" id="ProtNLM"/>
    </source>
</evidence>
<sequence length="433" mass="43787">MGRTQVTSAGALTQALASGAANIEVIGRLKGMPSVTLPPGTKLRGGELTFGAKGLRLTSDNTVQDTTITTSPHEVAIYNDTSVPDLGTLALANVTTTGQVYLAADNNVRAGRIEADGVHVTAADTRGRFHRPTGFGVEALQGAFTVWNRQADAAVRLTARLERISAGSAAEPVHGSGVFVGGHGDTAGKADGGTIDVELLSTVDVFSNGGIAPGTPDLISGGVFVISGANVAEVRNLGTTTTYGQNDMVLDNWGAVTAWNARGAVTSWGPSGIGFVNFGDIGVLTVDAPVETYGLGARGFNVYDGSLREAVFDSITTHGDGSVGVQVSRDLPALTIRGDLRTEGGMGESLVKGVLLPLSAIALSIKPGGRIGTASIGGNVRTEGAGVPAMELEGELDSITVGGKVTAAGDASDVVRAVPALAAAIAGLTMEGR</sequence>
<reference evidence="1 2" key="1">
    <citation type="submission" date="2020-02" db="EMBL/GenBank/DDBJ databases">
        <title>Genome sequence of the type strain DSM 27180 of Arthrobacter silviterrae.</title>
        <authorList>
            <person name="Gao J."/>
            <person name="Sun J."/>
        </authorList>
    </citation>
    <scope>NUCLEOTIDE SEQUENCE [LARGE SCALE GENOMIC DNA]</scope>
    <source>
        <strain evidence="1 2">DSM 27180</strain>
    </source>
</reference>